<keyword evidence="2" id="KW-0547">Nucleotide-binding</keyword>
<dbReference type="AlphaFoldDB" id="Q0AWX7"/>
<sequence length="269" mass="30255">MSLLQVIEAGFGYERQEIFRKLNFQVEKGEIFCLLGPNGCGKTTLLDCILGVRQLNAGKILLNGQDLNTFRSGQIARYIAYVPQSHERTFPYTVMDIVKMGRAAYTGRFSAPSKLDKAIAREALEMVGLFHLRHRPYTQLSGGEAQLVMVARALAQKTPMIIMDEPTAHLDFKHELEVLETIVELVGDSQISIIMATHFPNHSFYFENKKLPTRVALMHDHNFLELGRPSEVIAEENMKTLYGVNTRLISCATGERSELKQLVPISTIS</sequence>
<dbReference type="SMART" id="SM00382">
    <property type="entry name" value="AAA"/>
    <property type="match status" value="1"/>
</dbReference>
<dbReference type="SUPFAM" id="SSF52540">
    <property type="entry name" value="P-loop containing nucleoside triphosphate hydrolases"/>
    <property type="match status" value="1"/>
</dbReference>
<dbReference type="RefSeq" id="WP_011640876.1">
    <property type="nucleotide sequence ID" value="NC_008346.1"/>
</dbReference>
<keyword evidence="1" id="KW-0813">Transport</keyword>
<evidence type="ECO:0000256" key="1">
    <source>
        <dbReference type="ARBA" id="ARBA00022448"/>
    </source>
</evidence>
<dbReference type="InterPro" id="IPR003593">
    <property type="entry name" value="AAA+_ATPase"/>
</dbReference>
<dbReference type="Proteomes" id="UP000001968">
    <property type="component" value="Chromosome"/>
</dbReference>
<reference evidence="6" key="1">
    <citation type="journal article" date="2010" name="Environ. Microbiol.">
        <title>The genome of Syntrophomonas wolfei: new insights into syntrophic metabolism and biohydrogen production.</title>
        <authorList>
            <person name="Sieber J.R."/>
            <person name="Sims D.R."/>
            <person name="Han C."/>
            <person name="Kim E."/>
            <person name="Lykidis A."/>
            <person name="Lapidus A.L."/>
            <person name="McDonnald E."/>
            <person name="Rohlin L."/>
            <person name="Culley D.E."/>
            <person name="Gunsalus R."/>
            <person name="McInerney M.J."/>
        </authorList>
    </citation>
    <scope>NUCLEOTIDE SEQUENCE [LARGE SCALE GENOMIC DNA]</scope>
    <source>
        <strain evidence="6">DSM 2245B / Goettingen</strain>
    </source>
</reference>
<dbReference type="EMBL" id="CP000448">
    <property type="protein sequence ID" value="ABI68777.1"/>
    <property type="molecule type" value="Genomic_DNA"/>
</dbReference>
<organism evidence="5 6">
    <name type="scientific">Syntrophomonas wolfei subsp. wolfei (strain DSM 2245B / Goettingen)</name>
    <dbReference type="NCBI Taxonomy" id="335541"/>
    <lineage>
        <taxon>Bacteria</taxon>
        <taxon>Bacillati</taxon>
        <taxon>Bacillota</taxon>
        <taxon>Clostridia</taxon>
        <taxon>Eubacteriales</taxon>
        <taxon>Syntrophomonadaceae</taxon>
        <taxon>Syntrophomonas</taxon>
    </lineage>
</organism>
<dbReference type="Gene3D" id="3.40.50.300">
    <property type="entry name" value="P-loop containing nucleotide triphosphate hydrolases"/>
    <property type="match status" value="1"/>
</dbReference>
<dbReference type="GO" id="GO:0016887">
    <property type="term" value="F:ATP hydrolysis activity"/>
    <property type="evidence" value="ECO:0007669"/>
    <property type="project" value="InterPro"/>
</dbReference>
<evidence type="ECO:0000313" key="5">
    <source>
        <dbReference type="EMBL" id="ABI68777.1"/>
    </source>
</evidence>
<dbReference type="CDD" id="cd03214">
    <property type="entry name" value="ABC_Iron-Siderophores_B12_Hemin"/>
    <property type="match status" value="1"/>
</dbReference>
<protein>
    <submittedName>
        <fullName evidence="5">Iron(III) ABC transporter, ATP-binding protein</fullName>
    </submittedName>
</protein>
<dbReference type="InterPro" id="IPR050153">
    <property type="entry name" value="Metal_Ion_Import_ABC"/>
</dbReference>
<dbReference type="PROSITE" id="PS50893">
    <property type="entry name" value="ABC_TRANSPORTER_2"/>
    <property type="match status" value="1"/>
</dbReference>
<keyword evidence="6" id="KW-1185">Reference proteome</keyword>
<name>Q0AWX7_SYNWW</name>
<accession>Q0AWX7</accession>
<dbReference type="Pfam" id="PF00005">
    <property type="entry name" value="ABC_tran"/>
    <property type="match status" value="1"/>
</dbReference>
<dbReference type="InterPro" id="IPR027417">
    <property type="entry name" value="P-loop_NTPase"/>
</dbReference>
<feature type="domain" description="ABC transporter" evidence="4">
    <location>
        <begin position="4"/>
        <end position="245"/>
    </location>
</feature>
<gene>
    <name evidence="5" type="ordered locus">Swol_1472</name>
</gene>
<dbReference type="InterPro" id="IPR003439">
    <property type="entry name" value="ABC_transporter-like_ATP-bd"/>
</dbReference>
<evidence type="ECO:0000256" key="2">
    <source>
        <dbReference type="ARBA" id="ARBA00022741"/>
    </source>
</evidence>
<dbReference type="KEGG" id="swo:Swol_1472"/>
<dbReference type="STRING" id="335541.Swol_1472"/>
<dbReference type="HOGENOM" id="CLU_000604_1_11_9"/>
<dbReference type="PANTHER" id="PTHR42734:SF19">
    <property type="entry name" value="IRON COMPOUNDS ABC TRANSPORTER, ATP-BINDING PROTEIN"/>
    <property type="match status" value="1"/>
</dbReference>
<evidence type="ECO:0000313" key="6">
    <source>
        <dbReference type="Proteomes" id="UP000001968"/>
    </source>
</evidence>
<dbReference type="InterPro" id="IPR017871">
    <property type="entry name" value="ABC_transporter-like_CS"/>
</dbReference>
<dbReference type="GO" id="GO:0005524">
    <property type="term" value="F:ATP binding"/>
    <property type="evidence" value="ECO:0007669"/>
    <property type="project" value="UniProtKB-KW"/>
</dbReference>
<dbReference type="OrthoDB" id="9799337at2"/>
<dbReference type="PANTHER" id="PTHR42734">
    <property type="entry name" value="METAL TRANSPORT SYSTEM ATP-BINDING PROTEIN TM_0124-RELATED"/>
    <property type="match status" value="1"/>
</dbReference>
<evidence type="ECO:0000259" key="4">
    <source>
        <dbReference type="PROSITE" id="PS50893"/>
    </source>
</evidence>
<evidence type="ECO:0000256" key="3">
    <source>
        <dbReference type="ARBA" id="ARBA00022840"/>
    </source>
</evidence>
<dbReference type="eggNOG" id="COG1120">
    <property type="taxonomic scope" value="Bacteria"/>
</dbReference>
<keyword evidence="3 5" id="KW-0067">ATP-binding</keyword>
<dbReference type="PROSITE" id="PS00211">
    <property type="entry name" value="ABC_TRANSPORTER_1"/>
    <property type="match status" value="1"/>
</dbReference>
<proteinExistence type="predicted"/>
<dbReference type="FunFam" id="3.40.50.300:FF:000134">
    <property type="entry name" value="Iron-enterobactin ABC transporter ATP-binding protein"/>
    <property type="match status" value="1"/>
</dbReference>